<accession>A0ABP8Q8I4</accession>
<keyword evidence="3" id="KW-1185">Reference proteome</keyword>
<name>A0ABP8Q8I4_9GAMM</name>
<dbReference type="RefSeq" id="WP_345011742.1">
    <property type="nucleotide sequence ID" value="NZ_BAABFC010000010.1"/>
</dbReference>
<reference evidence="3" key="1">
    <citation type="journal article" date="2019" name="Int. J. Syst. Evol. Microbiol.">
        <title>The Global Catalogue of Microorganisms (GCM) 10K type strain sequencing project: providing services to taxonomists for standard genome sequencing and annotation.</title>
        <authorList>
            <consortium name="The Broad Institute Genomics Platform"/>
            <consortium name="The Broad Institute Genome Sequencing Center for Infectious Disease"/>
            <person name="Wu L."/>
            <person name="Ma J."/>
        </authorList>
    </citation>
    <scope>NUCLEOTIDE SEQUENCE [LARGE SCALE GENOMIC DNA]</scope>
    <source>
        <strain evidence="3">JCM 32226</strain>
    </source>
</reference>
<comment type="caution">
    <text evidence="2">The sequence shown here is derived from an EMBL/GenBank/DDBJ whole genome shotgun (WGS) entry which is preliminary data.</text>
</comment>
<evidence type="ECO:0000256" key="1">
    <source>
        <dbReference type="SAM" id="Phobius"/>
    </source>
</evidence>
<keyword evidence="1" id="KW-0472">Membrane</keyword>
<sequence length="123" mass="14613">MEEPPYRERRHQPDGWLRLLWWCSGLGWLILLLVLLLYHLGRPQTNFGLWRYWQLPIRHDWLEPWLGALPWGLAGCVLLSLLTLGLGRRRARRQEDVVLWYDMLLLIIGLVGLAGYGALFWWP</sequence>
<feature type="transmembrane region" description="Helical" evidence="1">
    <location>
        <begin position="99"/>
        <end position="122"/>
    </location>
</feature>
<organism evidence="2 3">
    <name type="scientific">Pseudaeromonas paramecii</name>
    <dbReference type="NCBI Taxonomy" id="2138166"/>
    <lineage>
        <taxon>Bacteria</taxon>
        <taxon>Pseudomonadati</taxon>
        <taxon>Pseudomonadota</taxon>
        <taxon>Gammaproteobacteria</taxon>
        <taxon>Aeromonadales</taxon>
        <taxon>Aeromonadaceae</taxon>
        <taxon>Pseudaeromonas</taxon>
    </lineage>
</organism>
<evidence type="ECO:0000313" key="2">
    <source>
        <dbReference type="EMBL" id="GAA4498022.1"/>
    </source>
</evidence>
<feature type="transmembrane region" description="Helical" evidence="1">
    <location>
        <begin position="20"/>
        <end position="40"/>
    </location>
</feature>
<dbReference type="EMBL" id="BAABFC010000010">
    <property type="protein sequence ID" value="GAA4498022.1"/>
    <property type="molecule type" value="Genomic_DNA"/>
</dbReference>
<proteinExistence type="predicted"/>
<keyword evidence="1" id="KW-1133">Transmembrane helix</keyword>
<dbReference type="Proteomes" id="UP001501321">
    <property type="component" value="Unassembled WGS sequence"/>
</dbReference>
<evidence type="ECO:0000313" key="3">
    <source>
        <dbReference type="Proteomes" id="UP001501321"/>
    </source>
</evidence>
<keyword evidence="1" id="KW-0812">Transmembrane</keyword>
<feature type="transmembrane region" description="Helical" evidence="1">
    <location>
        <begin position="68"/>
        <end position="87"/>
    </location>
</feature>
<protein>
    <submittedName>
        <fullName evidence="2">Uncharacterized protein</fullName>
    </submittedName>
</protein>
<gene>
    <name evidence="2" type="ORF">GCM10023095_15610</name>
</gene>